<feature type="transmembrane region" description="Helical" evidence="1">
    <location>
        <begin position="111"/>
        <end position="132"/>
    </location>
</feature>
<keyword evidence="1" id="KW-0812">Transmembrane</keyword>
<dbReference type="EMBL" id="ML220142">
    <property type="protein sequence ID" value="TGZ78325.1"/>
    <property type="molecule type" value="Genomic_DNA"/>
</dbReference>
<dbReference type="InParanoid" id="A0A4S2MMX8"/>
<dbReference type="Proteomes" id="UP000298138">
    <property type="component" value="Unassembled WGS sequence"/>
</dbReference>
<name>A0A4S2MMX8_9PEZI</name>
<keyword evidence="3" id="KW-1185">Reference proteome</keyword>
<keyword evidence="1" id="KW-1133">Transmembrane helix</keyword>
<dbReference type="AlphaFoldDB" id="A0A4S2MMX8"/>
<protein>
    <submittedName>
        <fullName evidence="2">Uncharacterized protein</fullName>
    </submittedName>
</protein>
<evidence type="ECO:0000313" key="2">
    <source>
        <dbReference type="EMBL" id="TGZ78325.1"/>
    </source>
</evidence>
<accession>A0A4S2MMX8</accession>
<sequence>MTEYWVYYCNPTATHPFAHWKYIPVTTSYQQLPDIRQAYPLYTWSSVTGIHTKVCPHHNFRYLQSLKTFTCYSQHLLLWNADHNVAVVYHKVWPSLYCVTNNDGCLCFSSLWFFILFCLTILLMPPVGIDLVKGLFKLVLLILLHVPQPLASTSIFGSPTIQATPYR</sequence>
<evidence type="ECO:0000313" key="3">
    <source>
        <dbReference type="Proteomes" id="UP000298138"/>
    </source>
</evidence>
<keyword evidence="1" id="KW-0472">Membrane</keyword>
<organism evidence="2 3">
    <name type="scientific">Ascodesmis nigricans</name>
    <dbReference type="NCBI Taxonomy" id="341454"/>
    <lineage>
        <taxon>Eukaryota</taxon>
        <taxon>Fungi</taxon>
        <taxon>Dikarya</taxon>
        <taxon>Ascomycota</taxon>
        <taxon>Pezizomycotina</taxon>
        <taxon>Pezizomycetes</taxon>
        <taxon>Pezizales</taxon>
        <taxon>Ascodesmidaceae</taxon>
        <taxon>Ascodesmis</taxon>
    </lineage>
</organism>
<reference evidence="2 3" key="1">
    <citation type="submission" date="2019-04" db="EMBL/GenBank/DDBJ databases">
        <title>Comparative genomics and transcriptomics to analyze fruiting body development in filamentous ascomycetes.</title>
        <authorList>
            <consortium name="DOE Joint Genome Institute"/>
            <person name="Lutkenhaus R."/>
            <person name="Traeger S."/>
            <person name="Breuer J."/>
            <person name="Kuo A."/>
            <person name="Lipzen A."/>
            <person name="Pangilinan J."/>
            <person name="Dilworth D."/>
            <person name="Sandor L."/>
            <person name="Poggeler S."/>
            <person name="Barry K."/>
            <person name="Grigoriev I.V."/>
            <person name="Nowrousian M."/>
        </authorList>
    </citation>
    <scope>NUCLEOTIDE SEQUENCE [LARGE SCALE GENOMIC DNA]</scope>
    <source>
        <strain evidence="2 3">CBS 389.68</strain>
    </source>
</reference>
<proteinExistence type="predicted"/>
<gene>
    <name evidence="2" type="ORF">EX30DRAFT_365999</name>
</gene>
<evidence type="ECO:0000256" key="1">
    <source>
        <dbReference type="SAM" id="Phobius"/>
    </source>
</evidence>
<dbReference type="OrthoDB" id="5353573at2759"/>